<keyword evidence="4" id="KW-0238">DNA-binding</keyword>
<dbReference type="EMBL" id="FNEI01000001">
    <property type="protein sequence ID" value="SDI16608.1"/>
    <property type="molecule type" value="Genomic_DNA"/>
</dbReference>
<dbReference type="Pfam" id="PF13556">
    <property type="entry name" value="HTH_30"/>
    <property type="match status" value="1"/>
</dbReference>
<dbReference type="PANTHER" id="PTHR33744">
    <property type="entry name" value="CARBOHYDRATE DIACID REGULATOR"/>
    <property type="match status" value="1"/>
</dbReference>
<evidence type="ECO:0000256" key="1">
    <source>
        <dbReference type="ARBA" id="ARBA00006754"/>
    </source>
</evidence>
<dbReference type="InterPro" id="IPR051448">
    <property type="entry name" value="CdaR-like_regulators"/>
</dbReference>
<evidence type="ECO:0000313" key="4">
    <source>
        <dbReference type="EMBL" id="SDI16608.1"/>
    </source>
</evidence>
<dbReference type="Gene3D" id="1.10.10.2840">
    <property type="entry name" value="PucR C-terminal helix-turn-helix domain"/>
    <property type="match status" value="1"/>
</dbReference>
<dbReference type="OrthoDB" id="3190266at2"/>
<evidence type="ECO:0000313" key="5">
    <source>
        <dbReference type="Proteomes" id="UP000182130"/>
    </source>
</evidence>
<proteinExistence type="inferred from homology"/>
<reference evidence="5" key="1">
    <citation type="submission" date="2016-10" db="EMBL/GenBank/DDBJ databases">
        <authorList>
            <person name="Varghese N."/>
            <person name="Submissions S."/>
        </authorList>
    </citation>
    <scope>NUCLEOTIDE SEQUENCE [LARGE SCALE GENOMIC DNA]</scope>
    <source>
        <strain evidence="5">CGMCC 1.10783</strain>
    </source>
</reference>
<dbReference type="InterPro" id="IPR025736">
    <property type="entry name" value="PucR_C-HTH_dom"/>
</dbReference>
<dbReference type="PANTHER" id="PTHR33744:SF17">
    <property type="entry name" value="CONSERVED PROTEIN"/>
    <property type="match status" value="1"/>
</dbReference>
<protein>
    <submittedName>
        <fullName evidence="4">DNA-binding transcriptional regulator, PucR family</fullName>
    </submittedName>
</protein>
<evidence type="ECO:0000259" key="3">
    <source>
        <dbReference type="Pfam" id="PF17853"/>
    </source>
</evidence>
<dbReference type="GO" id="GO:0003677">
    <property type="term" value="F:DNA binding"/>
    <property type="evidence" value="ECO:0007669"/>
    <property type="project" value="UniProtKB-KW"/>
</dbReference>
<accession>A0A1G8IC69</accession>
<feature type="domain" description="CdaR GGDEF-like" evidence="3">
    <location>
        <begin position="311"/>
        <end position="433"/>
    </location>
</feature>
<dbReference type="Proteomes" id="UP000182130">
    <property type="component" value="Unassembled WGS sequence"/>
</dbReference>
<dbReference type="InterPro" id="IPR042070">
    <property type="entry name" value="PucR_C-HTH_sf"/>
</dbReference>
<dbReference type="Pfam" id="PF17853">
    <property type="entry name" value="GGDEF_2"/>
    <property type="match status" value="1"/>
</dbReference>
<dbReference type="AlphaFoldDB" id="A0A1G8IC69"/>
<sequence>MASYPSASSRPAGQSRQIPLQELLKVLDGSGLRIRTHGPTPELALLSPGLYDPTAELESLPGGILLGIGLDPAGPRTAVVVEEAAAAGFAALVVKGASDDGLAPDGLAPDGLKELAAAADRAGVALLVVEDGVSWRQLDGLLESAVGTLAEANSSLVPLGVGDLFALANAIAAMVGGATTIENLQEQILAYSTLPGQPIDEDRRSGILGRQVPYLPENAGQYAAVFRAEGAVHIEGVGEAAMDRLAIAVRAGSQPLGSIWVVDAEGAFDAEAKRALESAADIAALHMLRARSSYDLARQQRAELLRRLLESDSDAQLVAEQLALGRQGPFAVVAFQAEVVPGSEEIALARVLDLVTTQCEAYRQGTQCVMIGTTIYALFTEAGAAALPQIGTLARRLIDRAAASLRLELRVALGTPVAAVNEISRSKYDADLVLLMLADGGRGAGAVGAGPASGGGTGSGFASAAELRSRLTLLDVAALFRSKPRLMSPAAAAMLEHDARSGTDYAKTLRTYLAFSCDSAKTAHALSLHQNTLRYRLRRMEEIFGIDPAQPDDMLVLWLSLAVQELDGPWSADILLDHTAG</sequence>
<dbReference type="STRING" id="1045773.SAMN05216555_101200"/>
<dbReference type="RefSeq" id="WP_074586591.1">
    <property type="nucleotide sequence ID" value="NZ_FNEI01000001.1"/>
</dbReference>
<comment type="similarity">
    <text evidence="1">Belongs to the CdaR family.</text>
</comment>
<organism evidence="4 5">
    <name type="scientific">Arthrobacter cupressi</name>
    <dbReference type="NCBI Taxonomy" id="1045773"/>
    <lineage>
        <taxon>Bacteria</taxon>
        <taxon>Bacillati</taxon>
        <taxon>Actinomycetota</taxon>
        <taxon>Actinomycetes</taxon>
        <taxon>Micrococcales</taxon>
        <taxon>Micrococcaceae</taxon>
        <taxon>Arthrobacter</taxon>
    </lineage>
</organism>
<dbReference type="InterPro" id="IPR041522">
    <property type="entry name" value="CdaR_GGDEF"/>
</dbReference>
<feature type="domain" description="PucR C-terminal helix-turn-helix" evidence="2">
    <location>
        <begin position="506"/>
        <end position="562"/>
    </location>
</feature>
<name>A0A1G8IC69_9MICC</name>
<evidence type="ECO:0000259" key="2">
    <source>
        <dbReference type="Pfam" id="PF13556"/>
    </source>
</evidence>
<keyword evidence="5" id="KW-1185">Reference proteome</keyword>
<gene>
    <name evidence="4" type="ORF">SAMN05216555_101200</name>
</gene>